<accession>A0A652KNA9</accession>
<dbReference type="PANTHER" id="PTHR36509">
    <property type="entry name" value="BLL3101 PROTEIN"/>
    <property type="match status" value="1"/>
</dbReference>
<dbReference type="Pfam" id="PF06742">
    <property type="entry name" value="DUF1214"/>
    <property type="match status" value="1"/>
</dbReference>
<dbReference type="PANTHER" id="PTHR36509:SF2">
    <property type="entry name" value="BLL3101 PROTEIN"/>
    <property type="match status" value="1"/>
</dbReference>
<feature type="domain" description="DUF1254" evidence="2">
    <location>
        <begin position="43"/>
        <end position="172"/>
    </location>
</feature>
<dbReference type="Pfam" id="PF06863">
    <property type="entry name" value="DUF1254"/>
    <property type="match status" value="1"/>
</dbReference>
<gene>
    <name evidence="3" type="ORF">EAO74_29110</name>
</gene>
<sequence length="459" mass="49050">MEPDAITALAADAYVYGSPLVRRLSAVRACLREGCGTTPAAPFNDFAHADGPATPGTYTPYAPADLVDALAQLDLSGGPVGLHVPDTGGAYYVLQFVDAWGNTFAYLGTRATGTGEGDWLVVPPGWAGTVPDVVSGVIDAPTSVVSVLGRLVCDGPDDMPRVRALQQELTLTHLGDRAHRTGLPATEPGVPGELRFFEELRVWTADFPPAAADRAYQDRFQPLGLLEEGLSPYVSASPRLVRALGRGLALGRLRVEEAARLPQVLAEGPPGAWQATPHLRDHNLDHFGVGTLGTPEWTLPDREASYLVRAVAARRGYRQPHGYEAVFAHTSRDSRGRMLDGAHRYALRFAQPPPVRAFWSLTAYDSPGGHLVTNAADRYAIGDRTPGLVHGDDGSLTLHLSAERPADSEGAANWLPLPPGAFRPVLRLHLPDQAVLDGSYVVPALERLGDPPGVEIPDL</sequence>
<organism evidence="3">
    <name type="scientific">Streptomyces sp. gb1(2016)</name>
    <dbReference type="NCBI Taxonomy" id="1828321"/>
    <lineage>
        <taxon>Bacteria</taxon>
        <taxon>Bacillati</taxon>
        <taxon>Actinomycetota</taxon>
        <taxon>Actinomycetes</taxon>
        <taxon>Kitasatosporales</taxon>
        <taxon>Streptomycetaceae</taxon>
        <taxon>Streptomyces</taxon>
    </lineage>
</organism>
<dbReference type="RefSeq" id="WP_147985227.1">
    <property type="nucleotide sequence ID" value="NZ_RDBM01000037.1"/>
</dbReference>
<reference evidence="3" key="1">
    <citation type="submission" date="2018-10" db="EMBL/GenBank/DDBJ databases">
        <authorList>
            <person name="Hariharan J."/>
            <person name="Choudoir M.J."/>
            <person name="Diebold P."/>
            <person name="Panke-Buisse K."/>
            <person name="Campbell A.N."/>
            <person name="Buckley D.H."/>
        </authorList>
    </citation>
    <scope>NUCLEOTIDE SEQUENCE</scope>
    <source>
        <strain evidence="3">Gb1</strain>
    </source>
</reference>
<evidence type="ECO:0000259" key="2">
    <source>
        <dbReference type="Pfam" id="PF06863"/>
    </source>
</evidence>
<dbReference type="InterPro" id="IPR010679">
    <property type="entry name" value="DUF1254"/>
</dbReference>
<feature type="domain" description="DUF1214" evidence="1">
    <location>
        <begin position="324"/>
        <end position="433"/>
    </location>
</feature>
<comment type="caution">
    <text evidence="3">The sequence shown here is derived from an EMBL/GenBank/DDBJ whole genome shotgun (WGS) entry which is preliminary data.</text>
</comment>
<dbReference type="Gene3D" id="2.60.40.1610">
    <property type="entry name" value="Domain of unknown function DUF1254"/>
    <property type="match status" value="1"/>
</dbReference>
<name>A0A652KNA9_9ACTN</name>
<dbReference type="AlphaFoldDB" id="A0A652KNA9"/>
<protein>
    <submittedName>
        <fullName evidence="3">DUF1254 domain-containing protein</fullName>
    </submittedName>
</protein>
<dbReference type="EMBL" id="RDBM01000037">
    <property type="protein sequence ID" value="TXS24488.1"/>
    <property type="molecule type" value="Genomic_DNA"/>
</dbReference>
<dbReference type="SUPFAM" id="SSF160935">
    <property type="entry name" value="VPA0735-like"/>
    <property type="match status" value="1"/>
</dbReference>
<evidence type="ECO:0000259" key="1">
    <source>
        <dbReference type="Pfam" id="PF06742"/>
    </source>
</evidence>
<dbReference type="InterPro" id="IPR037049">
    <property type="entry name" value="DUF1214_C_sf"/>
</dbReference>
<evidence type="ECO:0000313" key="3">
    <source>
        <dbReference type="EMBL" id="TXS24488.1"/>
    </source>
</evidence>
<dbReference type="Gene3D" id="2.60.120.600">
    <property type="entry name" value="Domain of unknown function DUF1214, C-terminal domain"/>
    <property type="match status" value="1"/>
</dbReference>
<dbReference type="InterPro" id="IPR037050">
    <property type="entry name" value="DUF1254_sf"/>
</dbReference>
<proteinExistence type="predicted"/>
<dbReference type="InterPro" id="IPR010621">
    <property type="entry name" value="DUF1214"/>
</dbReference>